<gene>
    <name evidence="2" type="ORF">DI564_17205</name>
</gene>
<comment type="caution">
    <text evidence="2">The sequence shown here is derived from an EMBL/GenBank/DDBJ whole genome shotgun (WGS) entry which is preliminary data.</text>
</comment>
<reference evidence="2 3" key="1">
    <citation type="submission" date="2017-08" db="EMBL/GenBank/DDBJ databases">
        <title>Infants hospitalized years apart are colonized by the same room-sourced microbial strains.</title>
        <authorList>
            <person name="Brooks B."/>
            <person name="Olm M.R."/>
            <person name="Firek B.A."/>
            <person name="Baker R."/>
            <person name="Thomas B.C."/>
            <person name="Morowitz M.J."/>
            <person name="Banfield J.F."/>
        </authorList>
    </citation>
    <scope>NUCLEOTIDE SEQUENCE [LARGE SCALE GENOMIC DNA]</scope>
    <source>
        <strain evidence="2">S2_005_003_R2_42</strain>
    </source>
</reference>
<dbReference type="SUPFAM" id="SSF55781">
    <property type="entry name" value="GAF domain-like"/>
    <property type="match status" value="1"/>
</dbReference>
<dbReference type="PANTHER" id="PTHR33121:SF76">
    <property type="entry name" value="SIGNALING PROTEIN"/>
    <property type="match status" value="1"/>
</dbReference>
<sequence length="461" mass="49843">MGEVQATGAVEEYKFRDCGNRGRHMSSGKSFASNVVRLQPGRGRGHASVDETVLTQIIAAQSEIARAGLDPLKVVDLITRHSQTMTGSTGAVVEMVEGDELLYWSASGSIAAHRGFRIPSEGSISGLCLRTGQVLQCDDSEHDPRVNIEACRRVGLRSAILVPLLYEQRTVGVLKVVSDQPYAYTRRDAATLEMFGTFIGATLHHTLEHARTLAEAAAAAAGEQEARERHDAQCASLRALIDTGAISPVFQPIFELDSGRIVGYEGLSRFPEQPAAPDGGWFAAADTLGLCEELELACIETIVAVAHRLPADAYLSVNVSPSTLLREELEALLARFPGERVVVEITEHSQVADYATLAERVQALRTRGWRFAIDDAGAGYASLRHVLRLSPDIVKLDISITRDIDQRLQHRQLAAAIVSFARETGTALVAEGIETAAERDTLTALGVRYGQGFLLSRPAPI</sequence>
<dbReference type="Pfam" id="PF00563">
    <property type="entry name" value="EAL"/>
    <property type="match status" value="1"/>
</dbReference>
<dbReference type="SMART" id="SM00065">
    <property type="entry name" value="GAF"/>
    <property type="match status" value="1"/>
</dbReference>
<dbReference type="InterPro" id="IPR035919">
    <property type="entry name" value="EAL_sf"/>
</dbReference>
<dbReference type="Gene3D" id="3.30.450.40">
    <property type="match status" value="1"/>
</dbReference>
<dbReference type="CDD" id="cd01948">
    <property type="entry name" value="EAL"/>
    <property type="match status" value="1"/>
</dbReference>
<dbReference type="AlphaFoldDB" id="A0A2W5JZD7"/>
<dbReference type="InterPro" id="IPR003018">
    <property type="entry name" value="GAF"/>
</dbReference>
<evidence type="ECO:0000313" key="3">
    <source>
        <dbReference type="Proteomes" id="UP000249046"/>
    </source>
</evidence>
<dbReference type="Proteomes" id="UP000249046">
    <property type="component" value="Unassembled WGS sequence"/>
</dbReference>
<dbReference type="PANTHER" id="PTHR33121">
    <property type="entry name" value="CYCLIC DI-GMP PHOSPHODIESTERASE PDEF"/>
    <property type="match status" value="1"/>
</dbReference>
<dbReference type="Gene3D" id="3.20.20.450">
    <property type="entry name" value="EAL domain"/>
    <property type="match status" value="1"/>
</dbReference>
<dbReference type="SMART" id="SM00052">
    <property type="entry name" value="EAL"/>
    <property type="match status" value="1"/>
</dbReference>
<accession>A0A2W5JZD7</accession>
<protein>
    <submittedName>
        <fullName evidence="2">Diguanylate phosphodiesterase</fullName>
    </submittedName>
</protein>
<evidence type="ECO:0000313" key="2">
    <source>
        <dbReference type="EMBL" id="PZQ09811.1"/>
    </source>
</evidence>
<evidence type="ECO:0000259" key="1">
    <source>
        <dbReference type="PROSITE" id="PS50883"/>
    </source>
</evidence>
<dbReference type="InterPro" id="IPR029016">
    <property type="entry name" value="GAF-like_dom_sf"/>
</dbReference>
<dbReference type="GO" id="GO:0071111">
    <property type="term" value="F:cyclic-guanylate-specific phosphodiesterase activity"/>
    <property type="evidence" value="ECO:0007669"/>
    <property type="project" value="InterPro"/>
</dbReference>
<name>A0A2W5JZD7_9GAMM</name>
<organism evidence="2 3">
    <name type="scientific">Rhodanobacter denitrificans</name>
    <dbReference type="NCBI Taxonomy" id="666685"/>
    <lineage>
        <taxon>Bacteria</taxon>
        <taxon>Pseudomonadati</taxon>
        <taxon>Pseudomonadota</taxon>
        <taxon>Gammaproteobacteria</taxon>
        <taxon>Lysobacterales</taxon>
        <taxon>Rhodanobacteraceae</taxon>
        <taxon>Rhodanobacter</taxon>
    </lineage>
</organism>
<dbReference type="SUPFAM" id="SSF141868">
    <property type="entry name" value="EAL domain-like"/>
    <property type="match status" value="1"/>
</dbReference>
<dbReference type="PROSITE" id="PS50883">
    <property type="entry name" value="EAL"/>
    <property type="match status" value="1"/>
</dbReference>
<feature type="domain" description="EAL" evidence="1">
    <location>
        <begin position="230"/>
        <end position="461"/>
    </location>
</feature>
<dbReference type="EMBL" id="QFPO01000024">
    <property type="protein sequence ID" value="PZQ09811.1"/>
    <property type="molecule type" value="Genomic_DNA"/>
</dbReference>
<proteinExistence type="predicted"/>
<dbReference type="Pfam" id="PF13185">
    <property type="entry name" value="GAF_2"/>
    <property type="match status" value="1"/>
</dbReference>
<dbReference type="InterPro" id="IPR001633">
    <property type="entry name" value="EAL_dom"/>
</dbReference>
<dbReference type="InterPro" id="IPR050706">
    <property type="entry name" value="Cyclic-di-GMP_PDE-like"/>
</dbReference>